<keyword evidence="9" id="KW-1185">Reference proteome</keyword>
<keyword evidence="3" id="KW-0158">Chromosome</keyword>
<reference evidence="8 9" key="1">
    <citation type="journal article" date="2014" name="Science">
        <title>Plant genetics. Early allopolyploid evolution in the post-Neolithic Brassica napus oilseed genome.</title>
        <authorList>
            <person name="Chalhoub B."/>
            <person name="Denoeud F."/>
            <person name="Liu S."/>
            <person name="Parkin I.A."/>
            <person name="Tang H."/>
            <person name="Wang X."/>
            <person name="Chiquet J."/>
            <person name="Belcram H."/>
            <person name="Tong C."/>
            <person name="Samans B."/>
            <person name="Correa M."/>
            <person name="Da Silva C."/>
            <person name="Just J."/>
            <person name="Falentin C."/>
            <person name="Koh C.S."/>
            <person name="Le Clainche I."/>
            <person name="Bernard M."/>
            <person name="Bento P."/>
            <person name="Noel B."/>
            <person name="Labadie K."/>
            <person name="Alberti A."/>
            <person name="Charles M."/>
            <person name="Arnaud D."/>
            <person name="Guo H."/>
            <person name="Daviaud C."/>
            <person name="Alamery S."/>
            <person name="Jabbari K."/>
            <person name="Zhao M."/>
            <person name="Edger P.P."/>
            <person name="Chelaifa H."/>
            <person name="Tack D."/>
            <person name="Lassalle G."/>
            <person name="Mestiri I."/>
            <person name="Schnel N."/>
            <person name="Le Paslier M.C."/>
            <person name="Fan G."/>
            <person name="Renault V."/>
            <person name="Bayer P.E."/>
            <person name="Golicz A.A."/>
            <person name="Manoli S."/>
            <person name="Lee T.H."/>
            <person name="Thi V.H."/>
            <person name="Chalabi S."/>
            <person name="Hu Q."/>
            <person name="Fan C."/>
            <person name="Tollenaere R."/>
            <person name="Lu Y."/>
            <person name="Battail C."/>
            <person name="Shen J."/>
            <person name="Sidebottom C.H."/>
            <person name="Wang X."/>
            <person name="Canaguier A."/>
            <person name="Chauveau A."/>
            <person name="Berard A."/>
            <person name="Deniot G."/>
            <person name="Guan M."/>
            <person name="Liu Z."/>
            <person name="Sun F."/>
            <person name="Lim Y.P."/>
            <person name="Lyons E."/>
            <person name="Town C.D."/>
            <person name="Bancroft I."/>
            <person name="Wang X."/>
            <person name="Meng J."/>
            <person name="Ma J."/>
            <person name="Pires J.C."/>
            <person name="King G.J."/>
            <person name="Brunel D."/>
            <person name="Delourme R."/>
            <person name="Renard M."/>
            <person name="Aury J.M."/>
            <person name="Adams K.L."/>
            <person name="Batley J."/>
            <person name="Snowdon R.J."/>
            <person name="Tost J."/>
            <person name="Edwards D."/>
            <person name="Zhou Y."/>
            <person name="Hua W."/>
            <person name="Sharpe A.G."/>
            <person name="Paterson A.H."/>
            <person name="Guan C."/>
            <person name="Wincker P."/>
        </authorList>
    </citation>
    <scope>NUCLEOTIDE SEQUENCE [LARGE SCALE GENOMIC DNA]</scope>
    <source>
        <strain evidence="9">cv. Darmor-bzh</strain>
    </source>
</reference>
<dbReference type="PANTHER" id="PTHR48225:SF7">
    <property type="entry name" value="MEIOSIS-SPECIFIC PROTEIN HOP1"/>
    <property type="match status" value="1"/>
</dbReference>
<dbReference type="GO" id="GO:0051321">
    <property type="term" value="P:meiotic cell cycle"/>
    <property type="evidence" value="ECO:0007669"/>
    <property type="project" value="UniProtKB-KW"/>
</dbReference>
<feature type="region of interest" description="Disordered" evidence="6">
    <location>
        <begin position="496"/>
        <end position="547"/>
    </location>
</feature>
<evidence type="ECO:0000313" key="9">
    <source>
        <dbReference type="Proteomes" id="UP000028999"/>
    </source>
</evidence>
<dbReference type="Proteomes" id="UP000028999">
    <property type="component" value="Unassembled WGS sequence"/>
</dbReference>
<protein>
    <submittedName>
        <fullName evidence="8">BnaC06g26770D protein</fullName>
    </submittedName>
</protein>
<evidence type="ECO:0000256" key="4">
    <source>
        <dbReference type="ARBA" id="ARBA00023242"/>
    </source>
</evidence>
<organism evidence="8 9">
    <name type="scientific">Brassica napus</name>
    <name type="common">Rape</name>
    <dbReference type="NCBI Taxonomy" id="3708"/>
    <lineage>
        <taxon>Eukaryota</taxon>
        <taxon>Viridiplantae</taxon>
        <taxon>Streptophyta</taxon>
        <taxon>Embryophyta</taxon>
        <taxon>Tracheophyta</taxon>
        <taxon>Spermatophyta</taxon>
        <taxon>Magnoliopsida</taxon>
        <taxon>eudicotyledons</taxon>
        <taxon>Gunneridae</taxon>
        <taxon>Pentapetalae</taxon>
        <taxon>rosids</taxon>
        <taxon>malvids</taxon>
        <taxon>Brassicales</taxon>
        <taxon>Brassicaceae</taxon>
        <taxon>Brassiceae</taxon>
        <taxon>Brassica</taxon>
    </lineage>
</organism>
<evidence type="ECO:0000313" key="8">
    <source>
        <dbReference type="EMBL" id="CDY28889.1"/>
    </source>
</evidence>
<dbReference type="PANTHER" id="PTHR48225">
    <property type="entry name" value="HORMA DOMAIN-CONTAINING PROTEIN 1"/>
    <property type="match status" value="1"/>
</dbReference>
<comment type="subcellular location">
    <subcellularLocation>
        <location evidence="2">Chromosome</location>
    </subcellularLocation>
    <subcellularLocation>
        <location evidence="1">Nucleus</location>
    </subcellularLocation>
</comment>
<dbReference type="OMA" id="THTKERY"/>
<dbReference type="Gene3D" id="3.30.900.10">
    <property type="entry name" value="HORMA domain"/>
    <property type="match status" value="2"/>
</dbReference>
<evidence type="ECO:0000256" key="5">
    <source>
        <dbReference type="ARBA" id="ARBA00023254"/>
    </source>
</evidence>
<dbReference type="InterPro" id="IPR036570">
    <property type="entry name" value="HORMA_dom_sf"/>
</dbReference>
<feature type="domain" description="HORMA" evidence="7">
    <location>
        <begin position="34"/>
        <end position="221"/>
    </location>
</feature>
<keyword evidence="5" id="KW-0469">Meiosis</keyword>
<dbReference type="PROSITE" id="PS50815">
    <property type="entry name" value="HORMA"/>
    <property type="match status" value="1"/>
</dbReference>
<evidence type="ECO:0000256" key="6">
    <source>
        <dbReference type="SAM" id="MobiDB-lite"/>
    </source>
</evidence>
<dbReference type="PaxDb" id="3708-A0A078GUS5"/>
<dbReference type="InterPro" id="IPR051294">
    <property type="entry name" value="HORMA_MeioticProgression"/>
</dbReference>
<dbReference type="Pfam" id="PF02301">
    <property type="entry name" value="HORMA"/>
    <property type="match status" value="2"/>
</dbReference>
<keyword evidence="4" id="KW-0539">Nucleus</keyword>
<sequence>MNFLKPYLYLLRFQMRVHIVVMIQKLKEAEITEQDSLLLTRNLLRIAIFNISYIRGLFPENYFNDKSVPALDMKIKKLLPIDAESRRLVDWMEKVDGPMIEEYSFSFSYSDSDSQDVSMNISLTGTKKHGGVQLAKYTSSVDEDSRQNARQSMNIFTLLLLLLRTIVMKLMYYDDVTPQDYEPPFFRGCTEEEAQHVWPKDPLRMEVGNVNSKHLVLTLKVKSVLDPCEDENDGMQDGGKSIGPDSVHDDQLSDSDSEISQTRETQFLVAPVEKQEDDNGEVDEDDTHDSIETQQQLARVKDWINSRHLDTLELTDVLSNFPEISIALTEEIMDQLEKEGALSKTRKDTYVVNRDETPWSEFNFVKDESDALYHSLPMQYVTTTKLHNMLDGEASQTAVRKLIYRMIQEGYLEDSNNRRLGKRVVHSSLTERKLNEVRKVLDLNDDMDVDADEAVNKTNATLTAAEVSTRAGIHSIGSDLTHTKERYVVQQNGPVPSEQTISKANDTPVSINAQPVASRESFSRYRKTSMVRDPILQQSKRQKAQAN</sequence>
<gene>
    <name evidence="8" type="primary">BnaC06g26770D</name>
    <name evidence="8" type="ORF">GSBRNA2T00041576001</name>
</gene>
<dbReference type="AlphaFoldDB" id="A0A078GUS5"/>
<name>A0A078GUS5_BRANA</name>
<dbReference type="GO" id="GO:0005634">
    <property type="term" value="C:nucleus"/>
    <property type="evidence" value="ECO:0007669"/>
    <property type="project" value="UniProtKB-SubCell"/>
</dbReference>
<dbReference type="Gramene" id="CDY28889">
    <property type="protein sequence ID" value="CDY28889"/>
    <property type="gene ID" value="GSBRNA2T00041576001"/>
</dbReference>
<accession>A0A078GUS5</accession>
<feature type="compositionally biased region" description="Acidic residues" evidence="6">
    <location>
        <begin position="275"/>
        <end position="287"/>
    </location>
</feature>
<dbReference type="STRING" id="3708.A0A078GUS5"/>
<dbReference type="GO" id="GO:0005694">
    <property type="term" value="C:chromosome"/>
    <property type="evidence" value="ECO:0007669"/>
    <property type="project" value="UniProtKB-SubCell"/>
</dbReference>
<evidence type="ECO:0000259" key="7">
    <source>
        <dbReference type="PROSITE" id="PS50815"/>
    </source>
</evidence>
<dbReference type="SUPFAM" id="SSF56019">
    <property type="entry name" value="The spindle assembly checkpoint protein mad2"/>
    <property type="match status" value="1"/>
</dbReference>
<evidence type="ECO:0000256" key="2">
    <source>
        <dbReference type="ARBA" id="ARBA00004286"/>
    </source>
</evidence>
<evidence type="ECO:0000256" key="1">
    <source>
        <dbReference type="ARBA" id="ARBA00004123"/>
    </source>
</evidence>
<feature type="region of interest" description="Disordered" evidence="6">
    <location>
        <begin position="228"/>
        <end position="290"/>
    </location>
</feature>
<dbReference type="EMBL" id="LK032227">
    <property type="protein sequence ID" value="CDY28889.1"/>
    <property type="molecule type" value="Genomic_DNA"/>
</dbReference>
<feature type="compositionally biased region" description="Polar residues" evidence="6">
    <location>
        <begin position="496"/>
        <end position="515"/>
    </location>
</feature>
<dbReference type="InterPro" id="IPR003511">
    <property type="entry name" value="HORMA_dom"/>
</dbReference>
<evidence type="ECO:0000256" key="3">
    <source>
        <dbReference type="ARBA" id="ARBA00022454"/>
    </source>
</evidence>
<proteinExistence type="predicted"/>